<dbReference type="AlphaFoldDB" id="B2A209"/>
<dbReference type="InParanoid" id="B2A209"/>
<evidence type="ECO:0000256" key="1">
    <source>
        <dbReference type="SAM" id="Coils"/>
    </source>
</evidence>
<feature type="transmembrane region" description="Helical" evidence="2">
    <location>
        <begin position="97"/>
        <end position="116"/>
    </location>
</feature>
<evidence type="ECO:0000313" key="3">
    <source>
        <dbReference type="EMBL" id="ACB84814.1"/>
    </source>
</evidence>
<dbReference type="STRING" id="457570.Nther_1231"/>
<dbReference type="Proteomes" id="UP000001683">
    <property type="component" value="Chromosome"/>
</dbReference>
<proteinExistence type="predicted"/>
<dbReference type="HOGENOM" id="CLU_2058855_0_0_9"/>
<keyword evidence="2" id="KW-0812">Transmembrane</keyword>
<keyword evidence="2" id="KW-0472">Membrane</keyword>
<evidence type="ECO:0000256" key="2">
    <source>
        <dbReference type="SAM" id="Phobius"/>
    </source>
</evidence>
<gene>
    <name evidence="3" type="ordered locus">Nther_1231</name>
</gene>
<sequence length="119" mass="13946">MKENREKELKGEIDNLKEITQAIQEWKSADEQKTENVMDTLTSLSNEMAELRKDVNEVKINLPTYYVTKEQHSQDKQELTQQIRQVEYNYKKDMWKLAGLFLTGAGIMFALIQLFVTSI</sequence>
<dbReference type="EMBL" id="CP001034">
    <property type="protein sequence ID" value="ACB84814.1"/>
    <property type="molecule type" value="Genomic_DNA"/>
</dbReference>
<feature type="coiled-coil region" evidence="1">
    <location>
        <begin position="2"/>
        <end position="89"/>
    </location>
</feature>
<keyword evidence="4" id="KW-1185">Reference proteome</keyword>
<name>B2A209_NATTJ</name>
<organism evidence="3 4">
    <name type="scientific">Natranaerobius thermophilus (strain ATCC BAA-1301 / DSM 18059 / JW/NM-WN-LF)</name>
    <dbReference type="NCBI Taxonomy" id="457570"/>
    <lineage>
        <taxon>Bacteria</taxon>
        <taxon>Bacillati</taxon>
        <taxon>Bacillota</taxon>
        <taxon>Clostridia</taxon>
        <taxon>Natranaerobiales</taxon>
        <taxon>Natranaerobiaceae</taxon>
        <taxon>Natranaerobius</taxon>
    </lineage>
</organism>
<dbReference type="KEGG" id="nth:Nther_1231"/>
<reference evidence="3 4" key="2">
    <citation type="journal article" date="2011" name="J. Bacteriol.">
        <title>Complete genome sequence of the anaerobic, halophilic alkalithermophile Natranaerobius thermophilus JW/NM-WN-LF.</title>
        <authorList>
            <person name="Zhao B."/>
            <person name="Mesbah N.M."/>
            <person name="Dalin E."/>
            <person name="Goodwin L."/>
            <person name="Nolan M."/>
            <person name="Pitluck S."/>
            <person name="Chertkov O."/>
            <person name="Brettin T.S."/>
            <person name="Han J."/>
            <person name="Larimer F.W."/>
            <person name="Land M.L."/>
            <person name="Hauser L."/>
            <person name="Kyrpides N."/>
            <person name="Wiegel J."/>
        </authorList>
    </citation>
    <scope>NUCLEOTIDE SEQUENCE [LARGE SCALE GENOMIC DNA]</scope>
    <source>
        <strain evidence="4">ATCC BAA-1301 / DSM 18059 / JW/NM-WN-LF</strain>
    </source>
</reference>
<keyword evidence="2" id="KW-1133">Transmembrane helix</keyword>
<keyword evidence="1" id="KW-0175">Coiled coil</keyword>
<evidence type="ECO:0000313" key="4">
    <source>
        <dbReference type="Proteomes" id="UP000001683"/>
    </source>
</evidence>
<protein>
    <submittedName>
        <fullName evidence="3">Uncharacterized protein</fullName>
    </submittedName>
</protein>
<dbReference type="RefSeq" id="WP_012447689.1">
    <property type="nucleotide sequence ID" value="NC_010718.1"/>
</dbReference>
<reference evidence="3 4" key="1">
    <citation type="submission" date="2008-04" db="EMBL/GenBank/DDBJ databases">
        <title>Complete sequence of chromosome of Natranaerobius thermophilus JW/NM-WN-LF.</title>
        <authorList>
            <consortium name="US DOE Joint Genome Institute"/>
            <person name="Copeland A."/>
            <person name="Lucas S."/>
            <person name="Lapidus A."/>
            <person name="Glavina del Rio T."/>
            <person name="Dalin E."/>
            <person name="Tice H."/>
            <person name="Bruce D."/>
            <person name="Goodwin L."/>
            <person name="Pitluck S."/>
            <person name="Chertkov O."/>
            <person name="Brettin T."/>
            <person name="Detter J.C."/>
            <person name="Han C."/>
            <person name="Kuske C.R."/>
            <person name="Schmutz J."/>
            <person name="Larimer F."/>
            <person name="Land M."/>
            <person name="Hauser L."/>
            <person name="Kyrpides N."/>
            <person name="Lykidis A."/>
            <person name="Mesbah N.M."/>
            <person name="Wiegel J."/>
        </authorList>
    </citation>
    <scope>NUCLEOTIDE SEQUENCE [LARGE SCALE GENOMIC DNA]</scope>
    <source>
        <strain evidence="4">ATCC BAA-1301 / DSM 18059 / JW/NM-WN-LF</strain>
    </source>
</reference>
<accession>B2A209</accession>